<dbReference type="Proteomes" id="UP000218282">
    <property type="component" value="Unassembled WGS sequence"/>
</dbReference>
<dbReference type="InterPro" id="IPR002514">
    <property type="entry name" value="Transposase_8"/>
</dbReference>
<keyword evidence="1" id="KW-0175">Coiled coil</keyword>
<dbReference type="Gene3D" id="1.10.10.60">
    <property type="entry name" value="Homeodomain-like"/>
    <property type="match status" value="1"/>
</dbReference>
<organism evidence="2 3">
    <name type="scientific">Pseudolactococcus piscium</name>
    <dbReference type="NCBI Taxonomy" id="1364"/>
    <lineage>
        <taxon>Bacteria</taxon>
        <taxon>Bacillati</taxon>
        <taxon>Bacillota</taxon>
        <taxon>Bacilli</taxon>
        <taxon>Lactobacillales</taxon>
        <taxon>Streptococcaceae</taxon>
        <taxon>Pseudolactococcus</taxon>
    </lineage>
</organism>
<dbReference type="SUPFAM" id="SSF46689">
    <property type="entry name" value="Homeodomain-like"/>
    <property type="match status" value="1"/>
</dbReference>
<dbReference type="GO" id="GO:0006313">
    <property type="term" value="P:DNA transposition"/>
    <property type="evidence" value="ECO:0007669"/>
    <property type="project" value="InterPro"/>
</dbReference>
<keyword evidence="3" id="KW-1185">Reference proteome</keyword>
<dbReference type="AlphaFoldDB" id="A0A2A5S672"/>
<feature type="coiled-coil region" evidence="1">
    <location>
        <begin position="51"/>
        <end position="78"/>
    </location>
</feature>
<evidence type="ECO:0000313" key="3">
    <source>
        <dbReference type="Proteomes" id="UP000218282"/>
    </source>
</evidence>
<sequence length="87" mass="9996">MTTKKYDLSFKKTLVELYQSGQSVKELSEDFGVASGTLYKWLDLYGKDTISGVSNDELRQLKRENAKLMEQNEILKKLLSSSRQSRT</sequence>
<proteinExistence type="predicted"/>
<reference evidence="2 3" key="1">
    <citation type="submission" date="2014-12" db="EMBL/GenBank/DDBJ databases">
        <title>Draft genome sequences of 10 type strains of Lactococcus.</title>
        <authorList>
            <person name="Sun Z."/>
            <person name="Zhong Z."/>
            <person name="Liu W."/>
            <person name="Zhang W."/>
            <person name="Zhang H."/>
        </authorList>
    </citation>
    <scope>NUCLEOTIDE SEQUENCE [LARGE SCALE GENOMIC DNA]</scope>
    <source>
        <strain evidence="2 3">DSM 6634</strain>
    </source>
</reference>
<dbReference type="GO" id="GO:0003677">
    <property type="term" value="F:DNA binding"/>
    <property type="evidence" value="ECO:0007669"/>
    <property type="project" value="InterPro"/>
</dbReference>
<dbReference type="RefSeq" id="WP_096813604.1">
    <property type="nucleotide sequence ID" value="NZ_JXJW01000001.1"/>
</dbReference>
<name>A0A2A5S672_9LACT</name>
<dbReference type="EMBL" id="JXJW01000001">
    <property type="protein sequence ID" value="PCS08952.1"/>
    <property type="molecule type" value="Genomic_DNA"/>
</dbReference>
<dbReference type="InterPro" id="IPR009057">
    <property type="entry name" value="Homeodomain-like_sf"/>
</dbReference>
<dbReference type="GO" id="GO:0004803">
    <property type="term" value="F:transposase activity"/>
    <property type="evidence" value="ECO:0007669"/>
    <property type="project" value="InterPro"/>
</dbReference>
<protein>
    <submittedName>
        <fullName evidence="2">Transposase</fullName>
    </submittedName>
</protein>
<evidence type="ECO:0000256" key="1">
    <source>
        <dbReference type="SAM" id="Coils"/>
    </source>
</evidence>
<accession>A0A2A5S672</accession>
<dbReference type="Pfam" id="PF01527">
    <property type="entry name" value="HTH_Tnp_1"/>
    <property type="match status" value="1"/>
</dbReference>
<evidence type="ECO:0000313" key="2">
    <source>
        <dbReference type="EMBL" id="PCS08952.1"/>
    </source>
</evidence>
<comment type="caution">
    <text evidence="2">The sequence shown here is derived from an EMBL/GenBank/DDBJ whole genome shotgun (WGS) entry which is preliminary data.</text>
</comment>
<gene>
    <name evidence="2" type="ORF">RU86_GL000188</name>
</gene>